<name>A0A1J1HFH9_9DIPT</name>
<protein>
    <submittedName>
        <fullName evidence="1">CLUMA_CG000441, isoform A</fullName>
    </submittedName>
</protein>
<dbReference type="Proteomes" id="UP000183832">
    <property type="component" value="Unassembled WGS sequence"/>
</dbReference>
<reference evidence="1 2" key="1">
    <citation type="submission" date="2015-04" db="EMBL/GenBank/DDBJ databases">
        <authorList>
            <person name="Syromyatnikov M.Y."/>
            <person name="Popov V.N."/>
        </authorList>
    </citation>
    <scope>NUCLEOTIDE SEQUENCE [LARGE SCALE GENOMIC DNA]</scope>
</reference>
<proteinExistence type="predicted"/>
<organism evidence="1 2">
    <name type="scientific">Clunio marinus</name>
    <dbReference type="NCBI Taxonomy" id="568069"/>
    <lineage>
        <taxon>Eukaryota</taxon>
        <taxon>Metazoa</taxon>
        <taxon>Ecdysozoa</taxon>
        <taxon>Arthropoda</taxon>
        <taxon>Hexapoda</taxon>
        <taxon>Insecta</taxon>
        <taxon>Pterygota</taxon>
        <taxon>Neoptera</taxon>
        <taxon>Endopterygota</taxon>
        <taxon>Diptera</taxon>
        <taxon>Nematocera</taxon>
        <taxon>Chironomoidea</taxon>
        <taxon>Chironomidae</taxon>
        <taxon>Clunio</taxon>
    </lineage>
</organism>
<evidence type="ECO:0000313" key="2">
    <source>
        <dbReference type="Proteomes" id="UP000183832"/>
    </source>
</evidence>
<accession>A0A1J1HFH9</accession>
<dbReference type="AlphaFoldDB" id="A0A1J1HFH9"/>
<keyword evidence="2" id="KW-1185">Reference proteome</keyword>
<dbReference type="EMBL" id="CVRI01000002">
    <property type="protein sequence ID" value="CRK86603.1"/>
    <property type="molecule type" value="Genomic_DNA"/>
</dbReference>
<sequence>MKYFITPLKIFHRKHKTHHRKTRTKSHRISCRLTLRVKQINLKLNSTLQKSFNDHEKASEKEITWVDTSNYGRNYIKVQQQHQQSHFLIFKSTIKYKTDET</sequence>
<gene>
    <name evidence="1" type="ORF">CLUMA_CG000441</name>
</gene>
<evidence type="ECO:0000313" key="1">
    <source>
        <dbReference type="EMBL" id="CRK86603.1"/>
    </source>
</evidence>